<dbReference type="Proteomes" id="UP000051155">
    <property type="component" value="Unassembled WGS sequence"/>
</dbReference>
<evidence type="ECO:0000313" key="2">
    <source>
        <dbReference type="Proteomes" id="UP000051155"/>
    </source>
</evidence>
<dbReference type="Pfam" id="PF11372">
    <property type="entry name" value="DUF3173"/>
    <property type="match status" value="1"/>
</dbReference>
<evidence type="ECO:0008006" key="3">
    <source>
        <dbReference type="Google" id="ProtNLM"/>
    </source>
</evidence>
<dbReference type="PATRIC" id="fig|1423812.3.peg.2438"/>
<comment type="caution">
    <text evidence="1">The sequence shown here is derived from an EMBL/GenBank/DDBJ whole genome shotgun (WGS) entry which is preliminary data.</text>
</comment>
<dbReference type="EMBL" id="AZEG01000007">
    <property type="protein sequence ID" value="KRL38032.1"/>
    <property type="molecule type" value="Genomic_DNA"/>
</dbReference>
<keyword evidence="2" id="KW-1185">Reference proteome</keyword>
<sequence>MEAKIYGLASSERRLIMVHVVTMTKHELVALGYGPWASKDIIRRAKLLMVQKGCPYYESPKLGRVPVTAVEEVLGLTLNARTLSELAKIGASASEEQS</sequence>
<dbReference type="InterPro" id="IPR021512">
    <property type="entry name" value="DUF3173"/>
</dbReference>
<dbReference type="AlphaFoldDB" id="A0A0R1PZX0"/>
<accession>A0A0R1PZX0</accession>
<evidence type="ECO:0000313" key="1">
    <source>
        <dbReference type="EMBL" id="KRL38032.1"/>
    </source>
</evidence>
<protein>
    <recommendedName>
        <fullName evidence="3">DUF3173 domain-containing protein</fullName>
    </recommendedName>
</protein>
<gene>
    <name evidence="1" type="ORF">FD20_GL002296</name>
</gene>
<reference evidence="1 2" key="1">
    <citation type="journal article" date="2015" name="Genome Announc.">
        <title>Expanding the biotechnology potential of lactobacilli through comparative genomics of 213 strains and associated genera.</title>
        <authorList>
            <person name="Sun Z."/>
            <person name="Harris H.M."/>
            <person name="McCann A."/>
            <person name="Guo C."/>
            <person name="Argimon S."/>
            <person name="Zhang W."/>
            <person name="Yang X."/>
            <person name="Jeffery I.B."/>
            <person name="Cooney J.C."/>
            <person name="Kagawa T.F."/>
            <person name="Liu W."/>
            <person name="Song Y."/>
            <person name="Salvetti E."/>
            <person name="Wrobel A."/>
            <person name="Rasinkangas P."/>
            <person name="Parkhill J."/>
            <person name="Rea M.C."/>
            <person name="O'Sullivan O."/>
            <person name="Ritari J."/>
            <person name="Douillard F.P."/>
            <person name="Paul Ross R."/>
            <person name="Yang R."/>
            <person name="Briner A.E."/>
            <person name="Felis G.E."/>
            <person name="de Vos W.M."/>
            <person name="Barrangou R."/>
            <person name="Klaenhammer T.R."/>
            <person name="Caufield P.W."/>
            <person name="Cui Y."/>
            <person name="Zhang H."/>
            <person name="O'Toole P.W."/>
        </authorList>
    </citation>
    <scope>NUCLEOTIDE SEQUENCE [LARGE SCALE GENOMIC DNA]</scope>
    <source>
        <strain evidence="1 2">DSM 19971</strain>
    </source>
</reference>
<proteinExistence type="predicted"/>
<name>A0A0R1PZX0_9LACO</name>
<organism evidence="1 2">
    <name type="scientific">Liquorilactobacillus uvarum DSM 19971</name>
    <dbReference type="NCBI Taxonomy" id="1423812"/>
    <lineage>
        <taxon>Bacteria</taxon>
        <taxon>Bacillati</taxon>
        <taxon>Bacillota</taxon>
        <taxon>Bacilli</taxon>
        <taxon>Lactobacillales</taxon>
        <taxon>Lactobacillaceae</taxon>
        <taxon>Liquorilactobacillus</taxon>
    </lineage>
</organism>